<keyword evidence="2" id="KW-1185">Reference proteome</keyword>
<evidence type="ECO:0000313" key="2">
    <source>
        <dbReference type="Proteomes" id="UP000829196"/>
    </source>
</evidence>
<organism evidence="1 2">
    <name type="scientific">Dendrobium nobile</name>
    <name type="common">Orchid</name>
    <dbReference type="NCBI Taxonomy" id="94219"/>
    <lineage>
        <taxon>Eukaryota</taxon>
        <taxon>Viridiplantae</taxon>
        <taxon>Streptophyta</taxon>
        <taxon>Embryophyta</taxon>
        <taxon>Tracheophyta</taxon>
        <taxon>Spermatophyta</taxon>
        <taxon>Magnoliopsida</taxon>
        <taxon>Liliopsida</taxon>
        <taxon>Asparagales</taxon>
        <taxon>Orchidaceae</taxon>
        <taxon>Epidendroideae</taxon>
        <taxon>Malaxideae</taxon>
        <taxon>Dendrobiinae</taxon>
        <taxon>Dendrobium</taxon>
    </lineage>
</organism>
<name>A0A8T3BBV8_DENNO</name>
<protein>
    <submittedName>
        <fullName evidence="1">Uncharacterized protein</fullName>
    </submittedName>
</protein>
<gene>
    <name evidence="1" type="ORF">KFK09_014196</name>
</gene>
<dbReference type="AlphaFoldDB" id="A0A8T3BBV8"/>
<evidence type="ECO:0000313" key="1">
    <source>
        <dbReference type="EMBL" id="KAI0508062.1"/>
    </source>
</evidence>
<comment type="caution">
    <text evidence="1">The sequence shown here is derived from an EMBL/GenBank/DDBJ whole genome shotgun (WGS) entry which is preliminary data.</text>
</comment>
<dbReference type="EMBL" id="JAGYWB010000010">
    <property type="protein sequence ID" value="KAI0508062.1"/>
    <property type="molecule type" value="Genomic_DNA"/>
</dbReference>
<proteinExistence type="predicted"/>
<accession>A0A8T3BBV8</accession>
<dbReference type="Proteomes" id="UP000829196">
    <property type="component" value="Unassembled WGS sequence"/>
</dbReference>
<sequence length="190" mass="20597">MPAVRSSFNIFKDVSDGSSFMRSHNLIVKEKPLTINEGALLINKNKEFSLIKKGKDVLLDEEIRSSKPIFSKNLNLDYVSPNLEFSSSSGLKIHVSIFCNSNTASPGNKLIKGENGYGSVAVVDVSNVIADKVNIPSPFRTVANSSVKSSDSEKVHQCISRDLNCVDQSCNKVSAMKTVNTMGTVKPNVG</sequence>
<reference evidence="1" key="1">
    <citation type="journal article" date="2022" name="Front. Genet.">
        <title>Chromosome-Scale Assembly of the Dendrobium nobile Genome Provides Insights Into the Molecular Mechanism of the Biosynthesis of the Medicinal Active Ingredient of Dendrobium.</title>
        <authorList>
            <person name="Xu Q."/>
            <person name="Niu S.-C."/>
            <person name="Li K.-L."/>
            <person name="Zheng P.-J."/>
            <person name="Zhang X.-J."/>
            <person name="Jia Y."/>
            <person name="Liu Y."/>
            <person name="Niu Y.-X."/>
            <person name="Yu L.-H."/>
            <person name="Chen D.-F."/>
            <person name="Zhang G.-Q."/>
        </authorList>
    </citation>
    <scope>NUCLEOTIDE SEQUENCE</scope>
    <source>
        <tissue evidence="1">Leaf</tissue>
    </source>
</reference>